<dbReference type="KEGG" id="mmaa:FR932_05460"/>
<dbReference type="Proteomes" id="UP000327424">
    <property type="component" value="Chromosome"/>
</dbReference>
<accession>A0A5J6WGW5</accession>
<organism evidence="1 2">
    <name type="scientific">Moritella marina ATCC 15381</name>
    <dbReference type="NCBI Taxonomy" id="1202962"/>
    <lineage>
        <taxon>Bacteria</taxon>
        <taxon>Pseudomonadati</taxon>
        <taxon>Pseudomonadota</taxon>
        <taxon>Gammaproteobacteria</taxon>
        <taxon>Alteromonadales</taxon>
        <taxon>Moritellaceae</taxon>
        <taxon>Moritella</taxon>
    </lineage>
</organism>
<proteinExistence type="predicted"/>
<dbReference type="EMBL" id="CP044399">
    <property type="protein sequence ID" value="QFI37313.1"/>
    <property type="molecule type" value="Genomic_DNA"/>
</dbReference>
<reference evidence="1 2" key="1">
    <citation type="submission" date="2019-09" db="EMBL/GenBank/DDBJ databases">
        <title>Hybrid Assembly of the complete Genome of the Deep-Sea Bacterium Moritella marina from long Nanopore and Illumina reads.</title>
        <authorList>
            <person name="Magin S."/>
            <person name="Georgoulis A."/>
            <person name="Papadimitriou K."/>
            <person name="Iliakis G."/>
            <person name="Vorgias C.E."/>
        </authorList>
    </citation>
    <scope>NUCLEOTIDE SEQUENCE [LARGE SCALE GENOMIC DNA]</scope>
    <source>
        <strain evidence="1 2">MP-1</strain>
    </source>
</reference>
<protein>
    <submittedName>
        <fullName evidence="1">Chromosome segregation ATPase</fullName>
    </submittedName>
</protein>
<dbReference type="OrthoDB" id="6316113at2"/>
<gene>
    <name evidence="1" type="ORF">FR932_05460</name>
</gene>
<evidence type="ECO:0000313" key="1">
    <source>
        <dbReference type="EMBL" id="QFI37313.1"/>
    </source>
</evidence>
<name>A0A5J6WGW5_MORMI</name>
<dbReference type="RefSeq" id="WP_019439857.1">
    <property type="nucleotide sequence ID" value="NZ_ALOE01000004.1"/>
</dbReference>
<dbReference type="AlphaFoldDB" id="A0A5J6WGW5"/>
<evidence type="ECO:0000313" key="2">
    <source>
        <dbReference type="Proteomes" id="UP000327424"/>
    </source>
</evidence>
<sequence length="324" mass="37229">MRVRLFLVSVAFAGSVYFFISNENELNAERETVVVTSPSHQSKSLVINPSIATTVELQRKEQKEAVVNTEVSEQDSLLQEARGQALMTALTSFWKLCNQRHNCDEMLVQQQLMLTERRYQLLRNFPVNQQEELRLMGESFTSQNATLADKVANVKAIRELVWGIDARLLFEEQAAYYNYRLSLVESNNLLSQAQNAEEFIQAYNAMLEAQSDDLLSFGLDSEEAKYEEAVRLIPTSILNNEAADIKAKLATQYLTPEKQQDIANRANQVEQQQQEVMSYQQGLYELERTLANERLTTKKMLSDEQWQTYTAGQLYRYRLAFFGA</sequence>
<keyword evidence="2" id="KW-1185">Reference proteome</keyword>